<protein>
    <recommendedName>
        <fullName evidence="2">Cell wall-active antibiotics response LiaF-like C-terminal domain-containing protein</fullName>
    </recommendedName>
</protein>
<evidence type="ECO:0000256" key="1">
    <source>
        <dbReference type="SAM" id="MobiDB-lite"/>
    </source>
</evidence>
<dbReference type="PANTHER" id="PTHR40763">
    <property type="entry name" value="MEMBRANE PROTEIN-RELATED"/>
    <property type="match status" value="1"/>
</dbReference>
<name>A0A0C2D2S3_9BACT</name>
<evidence type="ECO:0000313" key="3">
    <source>
        <dbReference type="EMBL" id="KIG17561.1"/>
    </source>
</evidence>
<feature type="region of interest" description="Disordered" evidence="1">
    <location>
        <begin position="203"/>
        <end position="248"/>
    </location>
</feature>
<reference evidence="3 4" key="1">
    <citation type="submission" date="2014-12" db="EMBL/GenBank/DDBJ databases">
        <title>Genome assembly of Enhygromyxa salina DSM 15201.</title>
        <authorList>
            <person name="Sharma G."/>
            <person name="Subramanian S."/>
        </authorList>
    </citation>
    <scope>NUCLEOTIDE SEQUENCE [LARGE SCALE GENOMIC DNA]</scope>
    <source>
        <strain evidence="3 4">DSM 15201</strain>
    </source>
</reference>
<organism evidence="3 4">
    <name type="scientific">Enhygromyxa salina</name>
    <dbReference type="NCBI Taxonomy" id="215803"/>
    <lineage>
        <taxon>Bacteria</taxon>
        <taxon>Pseudomonadati</taxon>
        <taxon>Myxococcota</taxon>
        <taxon>Polyangia</taxon>
        <taxon>Nannocystales</taxon>
        <taxon>Nannocystaceae</taxon>
        <taxon>Enhygromyxa</taxon>
    </lineage>
</organism>
<feature type="domain" description="Cell wall-active antibiotics response LiaF-like C-terminal" evidence="2">
    <location>
        <begin position="114"/>
        <end position="167"/>
    </location>
</feature>
<proteinExistence type="predicted"/>
<accession>A0A0C2D2S3</accession>
<dbReference type="InterPro" id="IPR024425">
    <property type="entry name" value="LiaF-like_C"/>
</dbReference>
<dbReference type="RefSeq" id="WP_146658427.1">
    <property type="nucleotide sequence ID" value="NZ_JMCC02000022.1"/>
</dbReference>
<feature type="compositionally biased region" description="Basic residues" evidence="1">
    <location>
        <begin position="208"/>
        <end position="242"/>
    </location>
</feature>
<dbReference type="Proteomes" id="UP000031599">
    <property type="component" value="Unassembled WGS sequence"/>
</dbReference>
<evidence type="ECO:0000259" key="2">
    <source>
        <dbReference type="Pfam" id="PF09922"/>
    </source>
</evidence>
<dbReference type="AlphaFoldDB" id="A0A0C2D2S3"/>
<dbReference type="EMBL" id="JMCC02000022">
    <property type="protein sequence ID" value="KIG17561.1"/>
    <property type="molecule type" value="Genomic_DNA"/>
</dbReference>
<dbReference type="Pfam" id="PF09922">
    <property type="entry name" value="LiaF-like_C"/>
    <property type="match status" value="1"/>
</dbReference>
<gene>
    <name evidence="3" type="ORF">DB30_03042</name>
</gene>
<sequence>MDVDRTRAPHNLVTVRDAKPHAEGVITHAYAQGLIDDDELERRLEALQDAETADAVERLIADLVDHVDTTALAVPTTIALANAQDVAPTRSIVAMFASIEQQGAWVPAQTNRLLGVFAEAELDFRNAHLAPGETRIELRCIFAEARIIVPPNLAVRVDASVIMGAVERDDTVPASPSGPNAPILVITGLVLFASVEIRERLPGEGKRDARRRRRATRRAARRARRAAKRQRKQARKLRRAHPNQRQLE</sequence>
<dbReference type="PANTHER" id="PTHR40763:SF5">
    <property type="entry name" value="MEMBRANE PROTEIN"/>
    <property type="match status" value="1"/>
</dbReference>
<evidence type="ECO:0000313" key="4">
    <source>
        <dbReference type="Proteomes" id="UP000031599"/>
    </source>
</evidence>
<comment type="caution">
    <text evidence="3">The sequence shown here is derived from an EMBL/GenBank/DDBJ whole genome shotgun (WGS) entry which is preliminary data.</text>
</comment>